<gene>
    <name evidence="2" type="ORF">D065_11252</name>
</gene>
<accession>R0NZ55</accession>
<dbReference type="AlphaFoldDB" id="R0NZ55"/>
<evidence type="ECO:0000313" key="3">
    <source>
        <dbReference type="Proteomes" id="UP000013315"/>
    </source>
</evidence>
<dbReference type="EMBL" id="AQTU01000147">
    <property type="protein sequence ID" value="EOB30498.1"/>
    <property type="molecule type" value="Genomic_DNA"/>
</dbReference>
<feature type="region of interest" description="Disordered" evidence="1">
    <location>
        <begin position="1"/>
        <end position="23"/>
    </location>
</feature>
<organism evidence="2 3">
    <name type="scientific">Streptococcus mitis 13/39</name>
    <dbReference type="NCBI Taxonomy" id="1239793"/>
    <lineage>
        <taxon>Bacteria</taxon>
        <taxon>Bacillati</taxon>
        <taxon>Bacillota</taxon>
        <taxon>Bacilli</taxon>
        <taxon>Lactobacillales</taxon>
        <taxon>Streptococcaceae</taxon>
        <taxon>Streptococcus</taxon>
        <taxon>Streptococcus mitis group</taxon>
    </lineage>
</organism>
<feature type="non-terminal residue" evidence="2">
    <location>
        <position position="1"/>
    </location>
</feature>
<reference evidence="2 3" key="1">
    <citation type="submission" date="2013-04" db="EMBL/GenBank/DDBJ databases">
        <authorList>
            <person name="Ikryannikova L.N."/>
            <person name="Ilina E.N."/>
            <person name="Kostryukova E.S."/>
            <person name="Semashko T.A."/>
            <person name="Karpova I.Y.U."/>
            <person name="Larin A.K."/>
            <person name="Ischenko D.S."/>
            <person name="Alekseev D.G."/>
            <person name="Klimova E.A."/>
            <person name="Filimonova A.V."/>
            <person name="Savinova T.A."/>
            <person name="Filimonova O.Y.U."/>
            <person name="Dubovickaya V.A."/>
            <person name="Sidorenko S.V."/>
            <person name="Govorun V.M."/>
        </authorList>
    </citation>
    <scope>NUCLEOTIDE SEQUENCE [LARGE SCALE GENOMIC DNA]</scope>
    <source>
        <strain evidence="2 3">13/39</strain>
    </source>
</reference>
<comment type="caution">
    <text evidence="2">The sequence shown here is derived from an EMBL/GenBank/DDBJ whole genome shotgun (WGS) entry which is preliminary data.</text>
</comment>
<evidence type="ECO:0000313" key="2">
    <source>
        <dbReference type="EMBL" id="EOB30498.1"/>
    </source>
</evidence>
<proteinExistence type="predicted"/>
<protein>
    <submittedName>
        <fullName evidence="2">Uncharacterized protein</fullName>
    </submittedName>
</protein>
<name>R0NZ55_STRMT</name>
<dbReference type="Proteomes" id="UP000013315">
    <property type="component" value="Unassembled WGS sequence"/>
</dbReference>
<sequence>DPNDPTKGYEVPNVPTNPGEDTPINYVANKANLVVKYVDEKGKTFFLQRLQKVK</sequence>
<evidence type="ECO:0000256" key="1">
    <source>
        <dbReference type="SAM" id="MobiDB-lite"/>
    </source>
</evidence>